<comment type="catalytic activity">
    <reaction evidence="1">
        <text>an acyl phosphate + H2O = a carboxylate + phosphate + H(+)</text>
        <dbReference type="Rhea" id="RHEA:14965"/>
        <dbReference type="ChEBI" id="CHEBI:15377"/>
        <dbReference type="ChEBI" id="CHEBI:15378"/>
        <dbReference type="ChEBI" id="CHEBI:29067"/>
        <dbReference type="ChEBI" id="CHEBI:43474"/>
        <dbReference type="ChEBI" id="CHEBI:59918"/>
        <dbReference type="EC" id="3.6.1.7"/>
    </reaction>
</comment>
<dbReference type="OrthoDB" id="6643at2157"/>
<dbReference type="Proteomes" id="UP000027153">
    <property type="component" value="Unassembled WGS sequence"/>
</dbReference>
<comment type="caution">
    <text evidence="4">The sequence shown here is derived from an EMBL/GenBank/DDBJ whole genome shotgun (WGS) entry which is preliminary data.</text>
</comment>
<comment type="similarity">
    <text evidence="2">Belongs to the acylphosphatase family.</text>
</comment>
<evidence type="ECO:0000256" key="2">
    <source>
        <dbReference type="RuleBase" id="RU004168"/>
    </source>
</evidence>
<protein>
    <recommendedName>
        <fullName evidence="1">acylphosphatase</fullName>
        <ecNumber evidence="1">3.6.1.7</ecNumber>
    </recommendedName>
</protein>
<dbReference type="InterPro" id="IPR017968">
    <property type="entry name" value="Acylphosphatase_CS"/>
</dbReference>
<dbReference type="InterPro" id="IPR020456">
    <property type="entry name" value="Acylphosphatase"/>
</dbReference>
<dbReference type="SUPFAM" id="SSF54975">
    <property type="entry name" value="Acylphosphatase/BLUF domain-like"/>
    <property type="match status" value="1"/>
</dbReference>
<dbReference type="GO" id="GO:0003998">
    <property type="term" value="F:acylphosphatase activity"/>
    <property type="evidence" value="ECO:0007669"/>
    <property type="project" value="UniProtKB-EC"/>
</dbReference>
<dbReference type="EMBL" id="JMIY01000002">
    <property type="protein sequence ID" value="KCZ72742.1"/>
    <property type="molecule type" value="Genomic_DNA"/>
</dbReference>
<dbReference type="Pfam" id="PF00708">
    <property type="entry name" value="Acylphosphatase"/>
    <property type="match status" value="1"/>
</dbReference>
<dbReference type="InterPro" id="IPR036046">
    <property type="entry name" value="Acylphosphatase-like_dom_sf"/>
</dbReference>
<reference evidence="4 5" key="1">
    <citation type="journal article" date="2013" name="Nature">
        <title>Anaerobic oxidation of methane coupled to nitrate reduction in a novel archaeal lineage.</title>
        <authorList>
            <person name="Haroon M.F."/>
            <person name="Hu S."/>
            <person name="Shi Y."/>
            <person name="Imelfort M."/>
            <person name="Keller J."/>
            <person name="Hugenholtz P."/>
            <person name="Yuan Z."/>
            <person name="Tyson G.W."/>
        </authorList>
    </citation>
    <scope>NUCLEOTIDE SEQUENCE [LARGE SCALE GENOMIC DNA]</scope>
    <source>
        <strain evidence="4 5">ANME-2d</strain>
    </source>
</reference>
<dbReference type="PROSITE" id="PS51160">
    <property type="entry name" value="ACYLPHOSPHATASE_3"/>
    <property type="match status" value="1"/>
</dbReference>
<dbReference type="RefSeq" id="WP_048089729.1">
    <property type="nucleotide sequence ID" value="NZ_JMIY01000002.1"/>
</dbReference>
<dbReference type="Gene3D" id="3.30.70.100">
    <property type="match status" value="1"/>
</dbReference>
<dbReference type="PATRIC" id="fig|1392998.3.peg.1342"/>
<proteinExistence type="inferred from homology"/>
<evidence type="ECO:0000256" key="1">
    <source>
        <dbReference type="PROSITE-ProRule" id="PRU00520"/>
    </source>
</evidence>
<dbReference type="AlphaFoldDB" id="A0A062V5Y7"/>
<dbReference type="PROSITE" id="PS00151">
    <property type="entry name" value="ACYLPHOSPHATASE_2"/>
    <property type="match status" value="1"/>
</dbReference>
<dbReference type="InterPro" id="IPR001792">
    <property type="entry name" value="Acylphosphatase-like_dom"/>
</dbReference>
<accession>A0A062V5Y7</accession>
<evidence type="ECO:0000259" key="3">
    <source>
        <dbReference type="PROSITE" id="PS51160"/>
    </source>
</evidence>
<dbReference type="PANTHER" id="PTHR47268">
    <property type="entry name" value="ACYLPHOSPHATASE"/>
    <property type="match status" value="1"/>
</dbReference>
<dbReference type="EC" id="3.6.1.7" evidence="1"/>
<gene>
    <name evidence="4" type="ORF">ANME2D_01176</name>
</gene>
<dbReference type="PANTHER" id="PTHR47268:SF4">
    <property type="entry name" value="ACYLPHOSPHATASE"/>
    <property type="match status" value="1"/>
</dbReference>
<keyword evidence="1" id="KW-0378">Hydrolase</keyword>
<evidence type="ECO:0000313" key="5">
    <source>
        <dbReference type="Proteomes" id="UP000027153"/>
    </source>
</evidence>
<keyword evidence="5" id="KW-1185">Reference proteome</keyword>
<feature type="active site" evidence="1">
    <location>
        <position position="18"/>
    </location>
</feature>
<name>A0A062V5Y7_9EURY</name>
<sequence length="219" mass="25562">MKHVHALISGEVQGVGYREEVKRLAFDLNICGWVMNLEDGRVEITAEGESKSIEEFLDKINIKKYPIFVEEVKVDEETYTGGFRSFRIIRDKDLQKELLSAILRGTVEIHEVKEVLLSVKQDTSAMLEKQDSMLEKQDSMLEKQDSMLEKQDLMIEKQDSLIKVTEKGFNDMKTGFREIKEEIHLVRDDFREMFMHEIRELRSEITEIKATLTRMQEAG</sequence>
<evidence type="ECO:0000313" key="4">
    <source>
        <dbReference type="EMBL" id="KCZ72742.1"/>
    </source>
</evidence>
<feature type="domain" description="Acylphosphatase-like" evidence="3">
    <location>
        <begin position="3"/>
        <end position="90"/>
    </location>
</feature>
<organism evidence="4 5">
    <name type="scientific">Candidatus Methanoperedens nitratireducens</name>
    <dbReference type="NCBI Taxonomy" id="1392998"/>
    <lineage>
        <taxon>Archaea</taxon>
        <taxon>Methanobacteriati</taxon>
        <taxon>Methanobacteriota</taxon>
        <taxon>Stenosarchaea group</taxon>
        <taxon>Methanomicrobia</taxon>
        <taxon>Methanosarcinales</taxon>
        <taxon>ANME-2 cluster</taxon>
        <taxon>Candidatus Methanoperedentaceae</taxon>
        <taxon>Candidatus Methanoperedens</taxon>
    </lineage>
</organism>
<feature type="active site" evidence="1">
    <location>
        <position position="36"/>
    </location>
</feature>